<dbReference type="InterPro" id="IPR018490">
    <property type="entry name" value="cNMP-bd_dom_sf"/>
</dbReference>
<name>A0AA95NLA0_9BURK</name>
<dbReference type="InterPro" id="IPR014710">
    <property type="entry name" value="RmlC-like_jellyroll"/>
</dbReference>
<dbReference type="InterPro" id="IPR036388">
    <property type="entry name" value="WH-like_DNA-bd_sf"/>
</dbReference>
<dbReference type="SMART" id="SM00100">
    <property type="entry name" value="cNMP"/>
    <property type="match status" value="1"/>
</dbReference>
<accession>A0AA95NLA0</accession>
<sequence length="228" mass="25691">MTHISLTQMLESSLWGRRLSAAELQRVLRECRERPVAAREYLVRSGEKAEYWVGLISGFGKMSIGTADGRETTLISVASGGWFGEGTLIKHGHWQYDAVALRDCRIALMPRETFEWLRATSLPFNHYLQQLMSARMGSFIARLSHDRLLNSTERVARCLASFFNPELYPEPGQFLELSQSELGQLAGVSRQRANIALHQLEEAGLLSTERRGIKVLHLDGLRSYTSPA</sequence>
<dbReference type="SUPFAM" id="SSF46785">
    <property type="entry name" value="Winged helix' DNA-binding domain"/>
    <property type="match status" value="1"/>
</dbReference>
<keyword evidence="1" id="KW-0805">Transcription regulation</keyword>
<evidence type="ECO:0000256" key="2">
    <source>
        <dbReference type="ARBA" id="ARBA00023125"/>
    </source>
</evidence>
<feature type="domain" description="Cyclic nucleotide-binding" evidence="4">
    <location>
        <begin position="15"/>
        <end position="117"/>
    </location>
</feature>
<dbReference type="EMBL" id="CP116346">
    <property type="protein sequence ID" value="WIT11756.1"/>
    <property type="molecule type" value="Genomic_DNA"/>
</dbReference>
<keyword evidence="7" id="KW-1185">Reference proteome</keyword>
<keyword evidence="3" id="KW-0804">Transcription</keyword>
<gene>
    <name evidence="6" type="ORF">PFX98_23195</name>
</gene>
<evidence type="ECO:0000256" key="1">
    <source>
        <dbReference type="ARBA" id="ARBA00023015"/>
    </source>
</evidence>
<evidence type="ECO:0000259" key="4">
    <source>
        <dbReference type="PROSITE" id="PS50042"/>
    </source>
</evidence>
<dbReference type="SUPFAM" id="SSF51206">
    <property type="entry name" value="cAMP-binding domain-like"/>
    <property type="match status" value="1"/>
</dbReference>
<evidence type="ECO:0000259" key="5">
    <source>
        <dbReference type="PROSITE" id="PS51063"/>
    </source>
</evidence>
<feature type="domain" description="HTH crp-type" evidence="5">
    <location>
        <begin position="149"/>
        <end position="219"/>
    </location>
</feature>
<dbReference type="CDD" id="cd00038">
    <property type="entry name" value="CAP_ED"/>
    <property type="match status" value="1"/>
</dbReference>
<dbReference type="Pfam" id="PF13545">
    <property type="entry name" value="HTH_Crp_2"/>
    <property type="match status" value="1"/>
</dbReference>
<dbReference type="AlphaFoldDB" id="A0AA95NLA0"/>
<dbReference type="InterPro" id="IPR000595">
    <property type="entry name" value="cNMP-bd_dom"/>
</dbReference>
<dbReference type="Proteomes" id="UP001177769">
    <property type="component" value="Chromosome"/>
</dbReference>
<keyword evidence="2" id="KW-0238">DNA-binding</keyword>
<proteinExistence type="predicted"/>
<dbReference type="Pfam" id="PF00027">
    <property type="entry name" value="cNMP_binding"/>
    <property type="match status" value="1"/>
</dbReference>
<reference evidence="6" key="1">
    <citation type="submission" date="2023-01" db="EMBL/GenBank/DDBJ databases">
        <title>Whole genome sequence of Paucibacter sp. S2-9 isolated from pond sediment.</title>
        <authorList>
            <person name="Jung J.Y."/>
        </authorList>
    </citation>
    <scope>NUCLEOTIDE SEQUENCE</scope>
    <source>
        <strain evidence="6">S2-9</strain>
    </source>
</reference>
<dbReference type="GO" id="GO:0003700">
    <property type="term" value="F:DNA-binding transcription factor activity"/>
    <property type="evidence" value="ECO:0007669"/>
    <property type="project" value="TreeGrafter"/>
</dbReference>
<organism evidence="6 7">
    <name type="scientific">Paucibacter sediminis</name>
    <dbReference type="NCBI Taxonomy" id="3019553"/>
    <lineage>
        <taxon>Bacteria</taxon>
        <taxon>Pseudomonadati</taxon>
        <taxon>Pseudomonadota</taxon>
        <taxon>Betaproteobacteria</taxon>
        <taxon>Burkholderiales</taxon>
        <taxon>Sphaerotilaceae</taxon>
        <taxon>Roseateles</taxon>
    </lineage>
</organism>
<dbReference type="InterPro" id="IPR050397">
    <property type="entry name" value="Env_Response_Regulators"/>
</dbReference>
<evidence type="ECO:0000256" key="3">
    <source>
        <dbReference type="ARBA" id="ARBA00023163"/>
    </source>
</evidence>
<dbReference type="PROSITE" id="PS50042">
    <property type="entry name" value="CNMP_BINDING_3"/>
    <property type="match status" value="1"/>
</dbReference>
<dbReference type="Gene3D" id="1.10.10.10">
    <property type="entry name" value="Winged helix-like DNA-binding domain superfamily/Winged helix DNA-binding domain"/>
    <property type="match status" value="1"/>
</dbReference>
<dbReference type="RefSeq" id="WP_285232841.1">
    <property type="nucleotide sequence ID" value="NZ_CP116346.1"/>
</dbReference>
<protein>
    <submittedName>
        <fullName evidence="6">Crp/Fnr family transcriptional regulator</fullName>
    </submittedName>
</protein>
<dbReference type="GO" id="GO:0003677">
    <property type="term" value="F:DNA binding"/>
    <property type="evidence" value="ECO:0007669"/>
    <property type="project" value="UniProtKB-KW"/>
</dbReference>
<evidence type="ECO:0000313" key="6">
    <source>
        <dbReference type="EMBL" id="WIT11756.1"/>
    </source>
</evidence>
<dbReference type="InterPro" id="IPR012318">
    <property type="entry name" value="HTH_CRP"/>
</dbReference>
<dbReference type="Gene3D" id="2.60.120.10">
    <property type="entry name" value="Jelly Rolls"/>
    <property type="match status" value="1"/>
</dbReference>
<dbReference type="InterPro" id="IPR036390">
    <property type="entry name" value="WH_DNA-bd_sf"/>
</dbReference>
<dbReference type="PANTHER" id="PTHR24567:SF68">
    <property type="entry name" value="DNA-BINDING TRANSCRIPTIONAL DUAL REGULATOR CRP"/>
    <property type="match status" value="1"/>
</dbReference>
<dbReference type="GO" id="GO:0005829">
    <property type="term" value="C:cytosol"/>
    <property type="evidence" value="ECO:0007669"/>
    <property type="project" value="TreeGrafter"/>
</dbReference>
<dbReference type="PANTHER" id="PTHR24567">
    <property type="entry name" value="CRP FAMILY TRANSCRIPTIONAL REGULATORY PROTEIN"/>
    <property type="match status" value="1"/>
</dbReference>
<evidence type="ECO:0000313" key="7">
    <source>
        <dbReference type="Proteomes" id="UP001177769"/>
    </source>
</evidence>
<dbReference type="KEGG" id="pais:PFX98_23195"/>
<dbReference type="PROSITE" id="PS51063">
    <property type="entry name" value="HTH_CRP_2"/>
    <property type="match status" value="1"/>
</dbReference>